<dbReference type="EMBL" id="BARS01049718">
    <property type="protein sequence ID" value="GAG35951.1"/>
    <property type="molecule type" value="Genomic_DNA"/>
</dbReference>
<reference evidence="1" key="1">
    <citation type="journal article" date="2014" name="Front. Microbiol.">
        <title>High frequency of phylogenetically diverse reductive dehalogenase-homologous genes in deep subseafloor sedimentary metagenomes.</title>
        <authorList>
            <person name="Kawai M."/>
            <person name="Futagami T."/>
            <person name="Toyoda A."/>
            <person name="Takaki Y."/>
            <person name="Nishi S."/>
            <person name="Hori S."/>
            <person name="Arai W."/>
            <person name="Tsubouchi T."/>
            <person name="Morono Y."/>
            <person name="Uchiyama I."/>
            <person name="Ito T."/>
            <person name="Fujiyama A."/>
            <person name="Inagaki F."/>
            <person name="Takami H."/>
        </authorList>
    </citation>
    <scope>NUCLEOTIDE SEQUENCE</scope>
    <source>
        <strain evidence="1">Expedition CK06-06</strain>
    </source>
</reference>
<organism evidence="1">
    <name type="scientific">marine sediment metagenome</name>
    <dbReference type="NCBI Taxonomy" id="412755"/>
    <lineage>
        <taxon>unclassified sequences</taxon>
        <taxon>metagenomes</taxon>
        <taxon>ecological metagenomes</taxon>
    </lineage>
</organism>
<comment type="caution">
    <text evidence="1">The sequence shown here is derived from an EMBL/GenBank/DDBJ whole genome shotgun (WGS) entry which is preliminary data.</text>
</comment>
<sequence>PEIQIRPGQKGVLANLCKGATRALEIGCWLGESTEIIAREVKKNSGEMVVIDWFGGCEGTEIAEVSREHNIRKMFIDNMTECGLMDVITIIQADSKEAHKFLKDEYFDFIYIDADHRYSMVIQDLRNYYPKLVPSGMFCGHDCDDNEFDEAHVEEDSFNDKHHGVIKAVGAMFGAVQVTASIWSRRKRI</sequence>
<dbReference type="Pfam" id="PF13578">
    <property type="entry name" value="Methyltransf_24"/>
    <property type="match status" value="1"/>
</dbReference>
<accession>X0YGN7</accession>
<dbReference type="InterPro" id="IPR029063">
    <property type="entry name" value="SAM-dependent_MTases_sf"/>
</dbReference>
<feature type="non-terminal residue" evidence="1">
    <location>
        <position position="1"/>
    </location>
</feature>
<dbReference type="Gene3D" id="3.40.50.150">
    <property type="entry name" value="Vaccinia Virus protein VP39"/>
    <property type="match status" value="1"/>
</dbReference>
<proteinExistence type="predicted"/>
<evidence type="ECO:0008006" key="2">
    <source>
        <dbReference type="Google" id="ProtNLM"/>
    </source>
</evidence>
<protein>
    <recommendedName>
        <fullName evidence="2">Methyltransferase domain-containing protein</fullName>
    </recommendedName>
</protein>
<gene>
    <name evidence="1" type="ORF">S01H1_74317</name>
</gene>
<dbReference type="AlphaFoldDB" id="X0YGN7"/>
<evidence type="ECO:0000313" key="1">
    <source>
        <dbReference type="EMBL" id="GAG35951.1"/>
    </source>
</evidence>
<dbReference type="SUPFAM" id="SSF53335">
    <property type="entry name" value="S-adenosyl-L-methionine-dependent methyltransferases"/>
    <property type="match status" value="1"/>
</dbReference>
<name>X0YGN7_9ZZZZ</name>